<dbReference type="EMBL" id="CM042055">
    <property type="protein sequence ID" value="KAI3702545.1"/>
    <property type="molecule type" value="Genomic_DNA"/>
</dbReference>
<reference evidence="1 2" key="2">
    <citation type="journal article" date="2022" name="Mol. Ecol. Resour.">
        <title>The genomes of chicory, endive, great burdock and yacon provide insights into Asteraceae paleo-polyploidization history and plant inulin production.</title>
        <authorList>
            <person name="Fan W."/>
            <person name="Wang S."/>
            <person name="Wang H."/>
            <person name="Wang A."/>
            <person name="Jiang F."/>
            <person name="Liu H."/>
            <person name="Zhao H."/>
            <person name="Xu D."/>
            <person name="Zhang Y."/>
        </authorList>
    </citation>
    <scope>NUCLEOTIDE SEQUENCE [LARGE SCALE GENOMIC DNA]</scope>
    <source>
        <strain evidence="2">cv. Niubang</strain>
    </source>
</reference>
<proteinExistence type="predicted"/>
<keyword evidence="2" id="KW-1185">Reference proteome</keyword>
<accession>A0ACB8ZY24</accession>
<reference evidence="2" key="1">
    <citation type="journal article" date="2022" name="Mol. Ecol. Resour.">
        <title>The genomes of chicory, endive, great burdock and yacon provide insights into Asteraceae palaeo-polyploidization history and plant inulin production.</title>
        <authorList>
            <person name="Fan W."/>
            <person name="Wang S."/>
            <person name="Wang H."/>
            <person name="Wang A."/>
            <person name="Jiang F."/>
            <person name="Liu H."/>
            <person name="Zhao H."/>
            <person name="Xu D."/>
            <person name="Zhang Y."/>
        </authorList>
    </citation>
    <scope>NUCLEOTIDE SEQUENCE [LARGE SCALE GENOMIC DNA]</scope>
    <source>
        <strain evidence="2">cv. Niubang</strain>
    </source>
</reference>
<evidence type="ECO:0000313" key="2">
    <source>
        <dbReference type="Proteomes" id="UP001055879"/>
    </source>
</evidence>
<organism evidence="1 2">
    <name type="scientific">Arctium lappa</name>
    <name type="common">Greater burdock</name>
    <name type="synonym">Lappa major</name>
    <dbReference type="NCBI Taxonomy" id="4217"/>
    <lineage>
        <taxon>Eukaryota</taxon>
        <taxon>Viridiplantae</taxon>
        <taxon>Streptophyta</taxon>
        <taxon>Embryophyta</taxon>
        <taxon>Tracheophyta</taxon>
        <taxon>Spermatophyta</taxon>
        <taxon>Magnoliopsida</taxon>
        <taxon>eudicotyledons</taxon>
        <taxon>Gunneridae</taxon>
        <taxon>Pentapetalae</taxon>
        <taxon>asterids</taxon>
        <taxon>campanulids</taxon>
        <taxon>Asterales</taxon>
        <taxon>Asteraceae</taxon>
        <taxon>Carduoideae</taxon>
        <taxon>Cardueae</taxon>
        <taxon>Arctiinae</taxon>
        <taxon>Arctium</taxon>
    </lineage>
</organism>
<name>A0ACB8ZY24_ARCLA</name>
<comment type="caution">
    <text evidence="1">The sequence shown here is derived from an EMBL/GenBank/DDBJ whole genome shotgun (WGS) entry which is preliminary data.</text>
</comment>
<protein>
    <submittedName>
        <fullName evidence="1">Uncharacterized protein</fullName>
    </submittedName>
</protein>
<dbReference type="Proteomes" id="UP001055879">
    <property type="component" value="Linkage Group LG09"/>
</dbReference>
<evidence type="ECO:0000313" key="1">
    <source>
        <dbReference type="EMBL" id="KAI3702545.1"/>
    </source>
</evidence>
<gene>
    <name evidence="1" type="ORF">L6452_28286</name>
</gene>
<sequence length="86" mass="9642">MYPNDANKAGRKLSLKLLNLFCSYIRSTTEDGGGGRWCMFKICFNSDCVNTTFTLKPLLILEDLMVATTLSACILNPIVFVFLQQL</sequence>